<protein>
    <recommendedName>
        <fullName evidence="1">Rhodanese domain-containing protein</fullName>
    </recommendedName>
</protein>
<proteinExistence type="predicted"/>
<dbReference type="InterPro" id="IPR050229">
    <property type="entry name" value="GlpE_sulfurtransferase"/>
</dbReference>
<gene>
    <name evidence="2" type="ORF">NIES30_24245</name>
</gene>
<dbReference type="Proteomes" id="UP000185557">
    <property type="component" value="Unassembled WGS sequence"/>
</dbReference>
<keyword evidence="3" id="KW-1185">Reference proteome</keyword>
<dbReference type="SMART" id="SM00450">
    <property type="entry name" value="RHOD"/>
    <property type="match status" value="1"/>
</dbReference>
<dbReference type="AlphaFoldDB" id="A0A1U7IYM8"/>
<dbReference type="PANTHER" id="PTHR43031">
    <property type="entry name" value="FAD-DEPENDENT OXIDOREDUCTASE"/>
    <property type="match status" value="1"/>
</dbReference>
<evidence type="ECO:0000259" key="1">
    <source>
        <dbReference type="PROSITE" id="PS50206"/>
    </source>
</evidence>
<dbReference type="InterPro" id="IPR036873">
    <property type="entry name" value="Rhodanese-like_dom_sf"/>
</dbReference>
<feature type="domain" description="Rhodanese" evidence="1">
    <location>
        <begin position="52"/>
        <end position="139"/>
    </location>
</feature>
<evidence type="ECO:0000313" key="3">
    <source>
        <dbReference type="Proteomes" id="UP000185557"/>
    </source>
</evidence>
<reference evidence="2 3" key="1">
    <citation type="submission" date="2016-11" db="EMBL/GenBank/DDBJ databases">
        <title>Draft Genome Sequences of Nine Cyanobacterial Strains from Diverse Habitats.</title>
        <authorList>
            <person name="Zhu T."/>
            <person name="Hou S."/>
            <person name="Lu X."/>
            <person name="Hess W.R."/>
        </authorList>
    </citation>
    <scope>NUCLEOTIDE SEQUENCE [LARGE SCALE GENOMIC DNA]</scope>
    <source>
        <strain evidence="2 3">NIES-30</strain>
    </source>
</reference>
<evidence type="ECO:0000313" key="2">
    <source>
        <dbReference type="EMBL" id="OKH43798.1"/>
    </source>
</evidence>
<dbReference type="InterPro" id="IPR001763">
    <property type="entry name" value="Rhodanese-like_dom"/>
</dbReference>
<dbReference type="STRING" id="549789.NIES30_24245"/>
<dbReference type="PANTHER" id="PTHR43031:SF1">
    <property type="entry name" value="PYRIDINE NUCLEOTIDE-DISULPHIDE OXIDOREDUCTASE"/>
    <property type="match status" value="1"/>
</dbReference>
<dbReference type="Pfam" id="PF00581">
    <property type="entry name" value="Rhodanese"/>
    <property type="match status" value="1"/>
</dbReference>
<name>A0A1U7IYM8_9CYAN</name>
<dbReference type="OrthoDB" id="9792975at2"/>
<comment type="caution">
    <text evidence="2">The sequence shown here is derived from an EMBL/GenBank/DDBJ whole genome shotgun (WGS) entry which is preliminary data.</text>
</comment>
<accession>A0A1U7IYM8</accession>
<dbReference type="SUPFAM" id="SSF52821">
    <property type="entry name" value="Rhodanese/Cell cycle control phosphatase"/>
    <property type="match status" value="1"/>
</dbReference>
<dbReference type="EMBL" id="MRCG01000029">
    <property type="protein sequence ID" value="OKH43798.1"/>
    <property type="molecule type" value="Genomic_DNA"/>
</dbReference>
<sequence>MPMFPMPNPMVPLRPLAQTLAWWAVDRWVQRAFPEVPTLTTQQLADWLSQARAPSPILLDVRRDDEFAVSHLPEAHCAASLEAALALGLDRDRPIVAYCSVGYRSARLVEQLQGLGYTEVYNLAGSIFKWANEGRSLASQSEPAPRVHPYNASWGILLKPGLAAPLSRDDGE</sequence>
<organism evidence="2 3">
    <name type="scientific">Phormidium tenue NIES-30</name>
    <dbReference type="NCBI Taxonomy" id="549789"/>
    <lineage>
        <taxon>Bacteria</taxon>
        <taxon>Bacillati</taxon>
        <taxon>Cyanobacteriota</taxon>
        <taxon>Cyanophyceae</taxon>
        <taxon>Oscillatoriophycideae</taxon>
        <taxon>Oscillatoriales</taxon>
        <taxon>Oscillatoriaceae</taxon>
        <taxon>Phormidium</taxon>
    </lineage>
</organism>
<dbReference type="Gene3D" id="3.40.250.10">
    <property type="entry name" value="Rhodanese-like domain"/>
    <property type="match status" value="1"/>
</dbReference>
<dbReference type="CDD" id="cd00158">
    <property type="entry name" value="RHOD"/>
    <property type="match status" value="1"/>
</dbReference>
<dbReference type="PROSITE" id="PS50206">
    <property type="entry name" value="RHODANESE_3"/>
    <property type="match status" value="1"/>
</dbReference>